<dbReference type="GO" id="GO:0004497">
    <property type="term" value="F:monooxygenase activity"/>
    <property type="evidence" value="ECO:0007669"/>
    <property type="project" value="UniProtKB-KW"/>
</dbReference>
<dbReference type="Pfam" id="PF03992">
    <property type="entry name" value="ABM"/>
    <property type="match status" value="1"/>
</dbReference>
<gene>
    <name evidence="2" type="ORF">JJB74_10070</name>
</gene>
<dbReference type="RefSeq" id="WP_200591718.1">
    <property type="nucleotide sequence ID" value="NZ_JAEPBG010000003.1"/>
</dbReference>
<sequence length="99" mass="11449">MIFELAEIRVKAGSEQQFLVAVAEAAPLFQRARGCRSMRVQRSIEQPDMFTLVVGWDSVEDHMVHFRNSDDFQEWRRLAGPHFAEPPKVQHVSTVYEGF</sequence>
<dbReference type="InterPro" id="IPR011008">
    <property type="entry name" value="Dimeric_a/b-barrel"/>
</dbReference>
<keyword evidence="2" id="KW-0560">Oxidoreductase</keyword>
<evidence type="ECO:0000313" key="3">
    <source>
        <dbReference type="Proteomes" id="UP000622890"/>
    </source>
</evidence>
<proteinExistence type="predicted"/>
<name>A0A934W5H2_9BURK</name>
<feature type="domain" description="ABM" evidence="1">
    <location>
        <begin position="2"/>
        <end position="92"/>
    </location>
</feature>
<evidence type="ECO:0000313" key="2">
    <source>
        <dbReference type="EMBL" id="MBK4734952.1"/>
    </source>
</evidence>
<dbReference type="AlphaFoldDB" id="A0A934W5H2"/>
<evidence type="ECO:0000259" key="1">
    <source>
        <dbReference type="PROSITE" id="PS51725"/>
    </source>
</evidence>
<dbReference type="SUPFAM" id="SSF54909">
    <property type="entry name" value="Dimeric alpha+beta barrel"/>
    <property type="match status" value="1"/>
</dbReference>
<dbReference type="InterPro" id="IPR007138">
    <property type="entry name" value="ABM_dom"/>
</dbReference>
<dbReference type="PROSITE" id="PS51725">
    <property type="entry name" value="ABM"/>
    <property type="match status" value="1"/>
</dbReference>
<dbReference type="Gene3D" id="3.30.70.100">
    <property type="match status" value="1"/>
</dbReference>
<protein>
    <submittedName>
        <fullName evidence="2">Antibiotic biosynthesis monooxygenase</fullName>
    </submittedName>
</protein>
<comment type="caution">
    <text evidence="2">The sequence shown here is derived from an EMBL/GenBank/DDBJ whole genome shotgun (WGS) entry which is preliminary data.</text>
</comment>
<organism evidence="2 3">
    <name type="scientific">Noviherbaspirillum pedocola</name>
    <dbReference type="NCBI Taxonomy" id="2801341"/>
    <lineage>
        <taxon>Bacteria</taxon>
        <taxon>Pseudomonadati</taxon>
        <taxon>Pseudomonadota</taxon>
        <taxon>Betaproteobacteria</taxon>
        <taxon>Burkholderiales</taxon>
        <taxon>Oxalobacteraceae</taxon>
        <taxon>Noviherbaspirillum</taxon>
    </lineage>
</organism>
<reference evidence="2" key="1">
    <citation type="submission" date="2021-01" db="EMBL/GenBank/DDBJ databases">
        <title>Genome sequence of strain Noviherbaspirillum sp. DKR-6.</title>
        <authorList>
            <person name="Chaudhary D.K."/>
        </authorList>
    </citation>
    <scope>NUCLEOTIDE SEQUENCE</scope>
    <source>
        <strain evidence="2">DKR-6</strain>
    </source>
</reference>
<dbReference type="Proteomes" id="UP000622890">
    <property type="component" value="Unassembled WGS sequence"/>
</dbReference>
<keyword evidence="2" id="KW-0503">Monooxygenase</keyword>
<dbReference type="EMBL" id="JAEPBG010000003">
    <property type="protein sequence ID" value="MBK4734952.1"/>
    <property type="molecule type" value="Genomic_DNA"/>
</dbReference>
<accession>A0A934W5H2</accession>
<keyword evidence="3" id="KW-1185">Reference proteome</keyword>